<accession>A0A1B6LUK6</accession>
<feature type="non-terminal residue" evidence="1">
    <location>
        <position position="1"/>
    </location>
</feature>
<dbReference type="InterPro" id="IPR005055">
    <property type="entry name" value="A10/PebIII"/>
</dbReference>
<dbReference type="AlphaFoldDB" id="A0A1B6LUK6"/>
<gene>
    <name evidence="1" type="ORF">g.8734</name>
</gene>
<reference evidence="1" key="1">
    <citation type="submission" date="2015-11" db="EMBL/GenBank/DDBJ databases">
        <title>De novo transcriptome assembly of four potential Pierce s Disease insect vectors from Arizona vineyards.</title>
        <authorList>
            <person name="Tassone E.E."/>
        </authorList>
    </citation>
    <scope>NUCLEOTIDE SEQUENCE</scope>
</reference>
<dbReference type="Pfam" id="PF03392">
    <property type="entry name" value="OS-D"/>
    <property type="match status" value="1"/>
</dbReference>
<proteinExistence type="predicted"/>
<sequence length="147" mass="16675">VTSSPPRVPQLSFTLRECCKMRSDTAVVVLLLAIVACVAGQDGAGSSSRWDKLDIDSILKNPRIRQSYINCFLDKGPCTPEGRDAKKAFPDVYKNNCATCSEEQERLLKKTLRAFFAEHKPEWELIVNKYDPKHVHDKGFLEYINKD</sequence>
<dbReference type="PANTHER" id="PTHR11257:SF13">
    <property type="entry name" value="GEO07322P1"/>
    <property type="match status" value="1"/>
</dbReference>
<evidence type="ECO:0000313" key="1">
    <source>
        <dbReference type="EMBL" id="JAT27358.1"/>
    </source>
</evidence>
<dbReference type="EMBL" id="GEBQ01012619">
    <property type="protein sequence ID" value="JAT27358.1"/>
    <property type="molecule type" value="Transcribed_RNA"/>
</dbReference>
<dbReference type="InterPro" id="IPR036682">
    <property type="entry name" value="OS_D_A10/PebIII_sf"/>
</dbReference>
<dbReference type="PANTHER" id="PTHR11257">
    <property type="entry name" value="CHEMOSENSORY PROTEIN-RELATED"/>
    <property type="match status" value="1"/>
</dbReference>
<dbReference type="SUPFAM" id="SSF100910">
    <property type="entry name" value="Chemosensory protein Csp2"/>
    <property type="match status" value="1"/>
</dbReference>
<organism evidence="1">
    <name type="scientific">Graphocephala atropunctata</name>
    <dbReference type="NCBI Taxonomy" id="36148"/>
    <lineage>
        <taxon>Eukaryota</taxon>
        <taxon>Metazoa</taxon>
        <taxon>Ecdysozoa</taxon>
        <taxon>Arthropoda</taxon>
        <taxon>Hexapoda</taxon>
        <taxon>Insecta</taxon>
        <taxon>Pterygota</taxon>
        <taxon>Neoptera</taxon>
        <taxon>Paraneoptera</taxon>
        <taxon>Hemiptera</taxon>
        <taxon>Auchenorrhyncha</taxon>
        <taxon>Membracoidea</taxon>
        <taxon>Cicadellidae</taxon>
        <taxon>Cicadellinae</taxon>
        <taxon>Cicadellini</taxon>
        <taxon>Graphocephala</taxon>
    </lineage>
</organism>
<name>A0A1B6LUK6_9HEMI</name>
<protein>
    <submittedName>
        <fullName evidence="1">Uncharacterized protein</fullName>
    </submittedName>
</protein>
<dbReference type="Gene3D" id="1.10.2080.10">
    <property type="entry name" value="Insect odorant-binding protein A10/Ejaculatory bulb-specific protein 3"/>
    <property type="match status" value="1"/>
</dbReference>